<evidence type="ECO:0000313" key="20">
    <source>
        <dbReference type="Proteomes" id="UP001417504"/>
    </source>
</evidence>
<keyword evidence="9 15" id="KW-0694">RNA-binding</keyword>
<gene>
    <name evidence="19" type="ORF">Sjap_014074</name>
</gene>
<dbReference type="GO" id="GO:0005634">
    <property type="term" value="C:nucleus"/>
    <property type="evidence" value="ECO:0007669"/>
    <property type="project" value="UniProtKB-SubCell"/>
</dbReference>
<comment type="catalytic activity">
    <reaction evidence="13">
        <text>O-phospho-L-seryl-[protein] + H2O = L-seryl-[protein] + phosphate</text>
        <dbReference type="Rhea" id="RHEA:20629"/>
        <dbReference type="Rhea" id="RHEA-COMP:9863"/>
        <dbReference type="Rhea" id="RHEA-COMP:11604"/>
        <dbReference type="ChEBI" id="CHEBI:15377"/>
        <dbReference type="ChEBI" id="CHEBI:29999"/>
        <dbReference type="ChEBI" id="CHEBI:43474"/>
        <dbReference type="ChEBI" id="CHEBI:83421"/>
        <dbReference type="EC" id="3.1.3.16"/>
    </reaction>
</comment>
<dbReference type="Pfam" id="PF03031">
    <property type="entry name" value="NIF"/>
    <property type="match status" value="1"/>
</dbReference>
<evidence type="ECO:0000256" key="10">
    <source>
        <dbReference type="ARBA" id="ARBA00023015"/>
    </source>
</evidence>
<feature type="domain" description="DRBM" evidence="17">
    <location>
        <begin position="664"/>
        <end position="730"/>
    </location>
</feature>
<evidence type="ECO:0000256" key="13">
    <source>
        <dbReference type="ARBA" id="ARBA00047761"/>
    </source>
</evidence>
<accession>A0AAP0J154</accession>
<dbReference type="PANTHER" id="PTHR23081:SF24">
    <property type="entry name" value="RNA POLYMERASE II C-TERMINAL DOMAIN PHOSPHATASE-LIKE 2"/>
    <property type="match status" value="1"/>
</dbReference>
<dbReference type="SMART" id="SM00358">
    <property type="entry name" value="DSRM"/>
    <property type="match status" value="1"/>
</dbReference>
<feature type="region of interest" description="Disordered" evidence="16">
    <location>
        <begin position="457"/>
        <end position="490"/>
    </location>
</feature>
<protein>
    <recommendedName>
        <fullName evidence="5">protein-serine/threonine phosphatase</fullName>
        <ecNumber evidence="5">3.1.3.16</ecNumber>
    </recommendedName>
</protein>
<dbReference type="InterPro" id="IPR036412">
    <property type="entry name" value="HAD-like_sf"/>
</dbReference>
<dbReference type="Pfam" id="PF00035">
    <property type="entry name" value="dsrm"/>
    <property type="match status" value="1"/>
</dbReference>
<keyword evidence="11" id="KW-0804">Transcription</keyword>
<feature type="compositionally biased region" description="Polar residues" evidence="16">
    <location>
        <begin position="548"/>
        <end position="557"/>
    </location>
</feature>
<reference evidence="19 20" key="1">
    <citation type="submission" date="2024-01" db="EMBL/GenBank/DDBJ databases">
        <title>Genome assemblies of Stephania.</title>
        <authorList>
            <person name="Yang L."/>
        </authorList>
    </citation>
    <scope>NUCLEOTIDE SEQUENCE [LARGE SCALE GENOMIC DNA]</scope>
    <source>
        <strain evidence="19">QJT</strain>
        <tissue evidence="19">Leaf</tissue>
    </source>
</reference>
<feature type="domain" description="FCP1 homology" evidence="18">
    <location>
        <begin position="144"/>
        <end position="396"/>
    </location>
</feature>
<dbReference type="GO" id="GO:0045892">
    <property type="term" value="P:negative regulation of DNA-templated transcription"/>
    <property type="evidence" value="ECO:0007669"/>
    <property type="project" value="UniProtKB-ARBA"/>
</dbReference>
<dbReference type="SMART" id="SM00577">
    <property type="entry name" value="CPDc"/>
    <property type="match status" value="1"/>
</dbReference>
<sequence length="874" mass="97451">MGRLGFKSVLYHGDLCLGELETAPSKNHQNFKFPNNEVRISHISQPSERCPPLSILQTISPFAVRCKLKSTSVPEHSPLYRLHAACFHERKLILVDLLFLKTAVVLLGEEELHLVAMVSKQEKVPCFWCCSVSVGLYGSCLGLLNLRCLAIVFDLDETLIVANSMKSFEDRIEALQRRIGCENDPFRVSGMSAEVKRYMEDKMLLKQYSETDTVMDNGKLLKVQPEEVPALSNNESDKVFRPIIRLPEKNIVLTRINPEIRDTSVLVRLRPAWEDLRSYLTAKGRKRFEVYVCTMAERDYALEMWRLLDPEAHLISLKQLMDRSYSYSQEENSGRKSLLSVFQDGICHPKMAMVIDDRLNVWEEKDQPRVHVVPPFAPYYAPQAEIAHPVPVLCVARNVACNVRAGFFKIFELFFEDEVANLPYAPDVSDYLMSEDTLFVPNGSLPISEGMNGAEVERRVTRPEEKQTVANGSESKTETSQQPVIISPNPTSVATCRPILPLQSMCRGSGRHEVNPSEMDPDIRRKLLISQHAQEAREQSLGDPSLLSRPSTQVSTPPLQPHGGWLVEENSSTEQLNNRATGPIQEPGAPGGKEQSHHKLFNPTMVVNLAYTLAHLGHEVLQKQNHSQASLYMSSGNELVMNQAVAKSRDPQSEGGKVTLPSSISVGVLQEIGQRCGSKVEFRSVVGTSKDLQFSVEVLFSGERIGVGMGKTKKDAQQQAAENALHNLADKYVEHSKLDSRAGNGELNKPSHANENGFIWDADSPGRDEVLPNRGLLNSNATTHLLGLKNSLLGLLMETELKLHSPHKVSDQESFLVHLEADKLDELPCCSSFLSLLRIPSKDGKIHKVELLIAEWQVFCGGFVSLEDGSRAST</sequence>
<evidence type="ECO:0000256" key="5">
    <source>
        <dbReference type="ARBA" id="ARBA00013081"/>
    </source>
</evidence>
<evidence type="ECO:0000256" key="3">
    <source>
        <dbReference type="ARBA" id="ARBA00001946"/>
    </source>
</evidence>
<dbReference type="CDD" id="cd10845">
    <property type="entry name" value="DSRM_RNAse_III_family"/>
    <property type="match status" value="1"/>
</dbReference>
<dbReference type="Gene3D" id="3.30.160.20">
    <property type="match status" value="1"/>
</dbReference>
<evidence type="ECO:0000256" key="2">
    <source>
        <dbReference type="ARBA" id="ARBA00001941"/>
    </source>
</evidence>
<dbReference type="GO" id="GO:0009755">
    <property type="term" value="P:hormone-mediated signaling pathway"/>
    <property type="evidence" value="ECO:0007669"/>
    <property type="project" value="UniProtKB-ARBA"/>
</dbReference>
<dbReference type="GO" id="GO:0008420">
    <property type="term" value="F:RNA polymerase II CTD heptapeptide repeat phosphatase activity"/>
    <property type="evidence" value="ECO:0007669"/>
    <property type="project" value="InterPro"/>
</dbReference>
<keyword evidence="20" id="KW-1185">Reference proteome</keyword>
<evidence type="ECO:0000256" key="16">
    <source>
        <dbReference type="SAM" id="MobiDB-lite"/>
    </source>
</evidence>
<dbReference type="InterPro" id="IPR039189">
    <property type="entry name" value="Fcp1"/>
</dbReference>
<dbReference type="SUPFAM" id="SSF54768">
    <property type="entry name" value="dsRNA-binding domain-like"/>
    <property type="match status" value="1"/>
</dbReference>
<evidence type="ECO:0000256" key="9">
    <source>
        <dbReference type="ARBA" id="ARBA00022884"/>
    </source>
</evidence>
<evidence type="ECO:0000256" key="15">
    <source>
        <dbReference type="PROSITE-ProRule" id="PRU00266"/>
    </source>
</evidence>
<dbReference type="Proteomes" id="UP001417504">
    <property type="component" value="Unassembled WGS sequence"/>
</dbReference>
<feature type="region of interest" description="Disordered" evidence="16">
    <location>
        <begin position="533"/>
        <end position="597"/>
    </location>
</feature>
<evidence type="ECO:0000256" key="12">
    <source>
        <dbReference type="ARBA" id="ARBA00023242"/>
    </source>
</evidence>
<keyword evidence="7" id="KW-0479">Metal-binding</keyword>
<dbReference type="GO" id="GO:0046872">
    <property type="term" value="F:metal ion binding"/>
    <property type="evidence" value="ECO:0007669"/>
    <property type="project" value="UniProtKB-KW"/>
</dbReference>
<evidence type="ECO:0000259" key="18">
    <source>
        <dbReference type="PROSITE" id="PS50969"/>
    </source>
</evidence>
<comment type="catalytic activity">
    <reaction evidence="14">
        <text>O-phospho-L-threonyl-[protein] + H2O = L-threonyl-[protein] + phosphate</text>
        <dbReference type="Rhea" id="RHEA:47004"/>
        <dbReference type="Rhea" id="RHEA-COMP:11060"/>
        <dbReference type="Rhea" id="RHEA-COMP:11605"/>
        <dbReference type="ChEBI" id="CHEBI:15377"/>
        <dbReference type="ChEBI" id="CHEBI:30013"/>
        <dbReference type="ChEBI" id="CHEBI:43474"/>
        <dbReference type="ChEBI" id="CHEBI:61977"/>
        <dbReference type="EC" id="3.1.3.16"/>
    </reaction>
</comment>
<dbReference type="Gene3D" id="3.40.50.1000">
    <property type="entry name" value="HAD superfamily/HAD-like"/>
    <property type="match status" value="1"/>
</dbReference>
<keyword evidence="12" id="KW-0539">Nucleus</keyword>
<dbReference type="EC" id="3.1.3.16" evidence="5"/>
<dbReference type="FunFam" id="3.40.50.1000:FF:000035">
    <property type="entry name" value="RNA polymerase II C-terminal domain phosphatase-like 1"/>
    <property type="match status" value="1"/>
</dbReference>
<dbReference type="InterPro" id="IPR023214">
    <property type="entry name" value="HAD_sf"/>
</dbReference>
<comment type="cofactor">
    <cofactor evidence="1">
        <name>Mn(2+)</name>
        <dbReference type="ChEBI" id="CHEBI:29035"/>
    </cofactor>
</comment>
<dbReference type="AlphaFoldDB" id="A0AAP0J154"/>
<feature type="compositionally biased region" description="Basic and acidic residues" evidence="16">
    <location>
        <begin position="457"/>
        <end position="467"/>
    </location>
</feature>
<name>A0AAP0J154_9MAGN</name>
<comment type="cofactor">
    <cofactor evidence="2">
        <name>Co(2+)</name>
        <dbReference type="ChEBI" id="CHEBI:48828"/>
    </cofactor>
</comment>
<dbReference type="EMBL" id="JBBNAE010000005">
    <property type="protein sequence ID" value="KAK9124472.1"/>
    <property type="molecule type" value="Genomic_DNA"/>
</dbReference>
<comment type="caution">
    <text evidence="19">The sequence shown here is derived from an EMBL/GenBank/DDBJ whole genome shotgun (WGS) entry which is preliminary data.</text>
</comment>
<comment type="cofactor">
    <cofactor evidence="3">
        <name>Mg(2+)</name>
        <dbReference type="ChEBI" id="CHEBI:18420"/>
    </cofactor>
</comment>
<evidence type="ECO:0000256" key="11">
    <source>
        <dbReference type="ARBA" id="ARBA00023163"/>
    </source>
</evidence>
<evidence type="ECO:0000256" key="1">
    <source>
        <dbReference type="ARBA" id="ARBA00001936"/>
    </source>
</evidence>
<keyword evidence="10" id="KW-0805">Transcription regulation</keyword>
<dbReference type="PROSITE" id="PS50969">
    <property type="entry name" value="FCP1"/>
    <property type="match status" value="1"/>
</dbReference>
<keyword evidence="6" id="KW-0217">Developmental protein</keyword>
<evidence type="ECO:0000256" key="7">
    <source>
        <dbReference type="ARBA" id="ARBA00022723"/>
    </source>
</evidence>
<comment type="subcellular location">
    <subcellularLocation>
        <location evidence="4">Nucleus</location>
    </subcellularLocation>
</comment>
<evidence type="ECO:0000256" key="14">
    <source>
        <dbReference type="ARBA" id="ARBA00048336"/>
    </source>
</evidence>
<evidence type="ECO:0000313" key="19">
    <source>
        <dbReference type="EMBL" id="KAK9124472.1"/>
    </source>
</evidence>
<evidence type="ECO:0000256" key="8">
    <source>
        <dbReference type="ARBA" id="ARBA00022801"/>
    </source>
</evidence>
<organism evidence="19 20">
    <name type="scientific">Stephania japonica</name>
    <dbReference type="NCBI Taxonomy" id="461633"/>
    <lineage>
        <taxon>Eukaryota</taxon>
        <taxon>Viridiplantae</taxon>
        <taxon>Streptophyta</taxon>
        <taxon>Embryophyta</taxon>
        <taxon>Tracheophyta</taxon>
        <taxon>Spermatophyta</taxon>
        <taxon>Magnoliopsida</taxon>
        <taxon>Ranunculales</taxon>
        <taxon>Menispermaceae</taxon>
        <taxon>Menispermoideae</taxon>
        <taxon>Cissampelideae</taxon>
        <taxon>Stephania</taxon>
    </lineage>
</organism>
<evidence type="ECO:0000259" key="17">
    <source>
        <dbReference type="PROSITE" id="PS50137"/>
    </source>
</evidence>
<feature type="compositionally biased region" description="Polar residues" evidence="16">
    <location>
        <begin position="468"/>
        <end position="490"/>
    </location>
</feature>
<keyword evidence="8" id="KW-0378">Hydrolase</keyword>
<dbReference type="PROSITE" id="PS50137">
    <property type="entry name" value="DS_RBD"/>
    <property type="match status" value="1"/>
</dbReference>
<dbReference type="SUPFAM" id="SSF56784">
    <property type="entry name" value="HAD-like"/>
    <property type="match status" value="1"/>
</dbReference>
<proteinExistence type="predicted"/>
<evidence type="ECO:0000256" key="6">
    <source>
        <dbReference type="ARBA" id="ARBA00022473"/>
    </source>
</evidence>
<dbReference type="PANTHER" id="PTHR23081">
    <property type="entry name" value="RNA POLYMERASE II CTD PHOSPHATASE"/>
    <property type="match status" value="1"/>
</dbReference>
<evidence type="ECO:0000256" key="4">
    <source>
        <dbReference type="ARBA" id="ARBA00004123"/>
    </source>
</evidence>
<dbReference type="GO" id="GO:0003723">
    <property type="term" value="F:RNA binding"/>
    <property type="evidence" value="ECO:0007669"/>
    <property type="project" value="UniProtKB-UniRule"/>
</dbReference>
<dbReference type="InterPro" id="IPR004274">
    <property type="entry name" value="FCP1_dom"/>
</dbReference>
<feature type="compositionally biased region" description="Polar residues" evidence="16">
    <location>
        <begin position="569"/>
        <end position="580"/>
    </location>
</feature>
<dbReference type="InterPro" id="IPR014720">
    <property type="entry name" value="dsRBD_dom"/>
</dbReference>
<dbReference type="FunFam" id="3.30.160.20:FF:000035">
    <property type="entry name" value="RNA polymerase II C-terminal domain phosphatase-like 2"/>
    <property type="match status" value="1"/>
</dbReference>